<accession>A0A2U1A8T3</accession>
<dbReference type="Proteomes" id="UP000533533">
    <property type="component" value="Unassembled WGS sequence"/>
</dbReference>
<feature type="compositionally biased region" description="Polar residues" evidence="1">
    <location>
        <begin position="86"/>
        <end position="104"/>
    </location>
</feature>
<feature type="signal peptide" evidence="2">
    <location>
        <begin position="1"/>
        <end position="22"/>
    </location>
</feature>
<comment type="caution">
    <text evidence="4">The sequence shown here is derived from an EMBL/GenBank/DDBJ whole genome shotgun (WGS) entry which is preliminary data.</text>
</comment>
<gene>
    <name evidence="4" type="ORF">C7410_111102</name>
    <name evidence="3" type="ORF">FHX59_003546</name>
</gene>
<evidence type="ECO:0000256" key="2">
    <source>
        <dbReference type="SAM" id="SignalP"/>
    </source>
</evidence>
<feature type="chain" id="PRO_5030057764" evidence="2">
    <location>
        <begin position="23"/>
        <end position="111"/>
    </location>
</feature>
<dbReference type="EMBL" id="QJSQ01000011">
    <property type="protein sequence ID" value="PYE22169.1"/>
    <property type="molecule type" value="Genomic_DNA"/>
</dbReference>
<dbReference type="Proteomes" id="UP000247772">
    <property type="component" value="Unassembled WGS sequence"/>
</dbReference>
<dbReference type="InterPro" id="IPR025421">
    <property type="entry name" value="DUF4148"/>
</dbReference>
<dbReference type="RefSeq" id="WP_110385913.1">
    <property type="nucleotide sequence ID" value="NZ_JACHVZ010000009.1"/>
</dbReference>
<sequence length="111" mass="11448">MRTLIKAVAIAAVLAVPAISFAQSQGSNGPVTRAQVRSELVQLEAAGYRPSANDLYYPVDLQQAQARVNAQGGAPVAQATGYGPATSGSSQSGWRTDGAVSSYSPPIYNAH</sequence>
<evidence type="ECO:0000313" key="5">
    <source>
        <dbReference type="Proteomes" id="UP000247772"/>
    </source>
</evidence>
<evidence type="ECO:0000313" key="3">
    <source>
        <dbReference type="EMBL" id="MBB2929115.1"/>
    </source>
</evidence>
<evidence type="ECO:0000256" key="1">
    <source>
        <dbReference type="SAM" id="MobiDB-lite"/>
    </source>
</evidence>
<name>A0A2U1A8T3_9BURK</name>
<feature type="region of interest" description="Disordered" evidence="1">
    <location>
        <begin position="70"/>
        <end position="111"/>
    </location>
</feature>
<dbReference type="OrthoDB" id="9035269at2"/>
<keyword evidence="2" id="KW-0732">Signal</keyword>
<reference evidence="4 5" key="1">
    <citation type="submission" date="2018-06" db="EMBL/GenBank/DDBJ databases">
        <title>Genomic Encyclopedia of Type Strains, Phase IV (KMG-V): Genome sequencing to study the core and pangenomes of soil and plant-associated prokaryotes.</title>
        <authorList>
            <person name="Whitman W."/>
        </authorList>
    </citation>
    <scope>NUCLEOTIDE SEQUENCE [LARGE SCALE GENOMIC DNA]</scope>
    <source>
        <strain evidence="4 5">SRCL-318</strain>
        <strain evidence="3 6">SRMrh-85</strain>
    </source>
</reference>
<protein>
    <submittedName>
        <fullName evidence="4">Uncharacterized protein DUF4148</fullName>
    </submittedName>
</protein>
<dbReference type="AlphaFoldDB" id="A0A2U1A8T3"/>
<organism evidence="4 5">
    <name type="scientific">Paraburkholderia silvatlantica</name>
    <dbReference type="NCBI Taxonomy" id="321895"/>
    <lineage>
        <taxon>Bacteria</taxon>
        <taxon>Pseudomonadati</taxon>
        <taxon>Pseudomonadota</taxon>
        <taxon>Betaproteobacteria</taxon>
        <taxon>Burkholderiales</taxon>
        <taxon>Burkholderiaceae</taxon>
        <taxon>Paraburkholderia</taxon>
    </lineage>
</organism>
<dbReference type="Pfam" id="PF13663">
    <property type="entry name" value="DUF4148"/>
    <property type="match status" value="1"/>
</dbReference>
<evidence type="ECO:0000313" key="6">
    <source>
        <dbReference type="Proteomes" id="UP000533533"/>
    </source>
</evidence>
<keyword evidence="6" id="KW-1185">Reference proteome</keyword>
<dbReference type="EMBL" id="JACHVZ010000009">
    <property type="protein sequence ID" value="MBB2929115.1"/>
    <property type="molecule type" value="Genomic_DNA"/>
</dbReference>
<proteinExistence type="predicted"/>
<evidence type="ECO:0000313" key="4">
    <source>
        <dbReference type="EMBL" id="PYE22169.1"/>
    </source>
</evidence>